<evidence type="ECO:0000256" key="2">
    <source>
        <dbReference type="ARBA" id="ARBA00022679"/>
    </source>
</evidence>
<keyword evidence="11" id="KW-1185">Reference proteome</keyword>
<evidence type="ECO:0000256" key="9">
    <source>
        <dbReference type="HAMAP-Rule" id="MF_00112"/>
    </source>
</evidence>
<reference evidence="10" key="1">
    <citation type="journal article" date="2018" name="Int. J. Syst. Evol. Microbiol.">
        <title>Carboxylicivirga sediminis sp. nov., isolated from coastal sediment.</title>
        <authorList>
            <person name="Wang F.Q."/>
            <person name="Ren L.H."/>
            <person name="Zou R.J."/>
            <person name="Sun Y.Z."/>
            <person name="Liu X.J."/>
            <person name="Jiang F."/>
            <person name="Liu L.J."/>
        </authorList>
    </citation>
    <scope>NUCLEOTIDE SEQUENCE</scope>
    <source>
        <strain evidence="10">JR1</strain>
    </source>
</reference>
<dbReference type="HAMAP" id="MF_00112">
    <property type="entry name" value="GGGP_HepGP_synthase"/>
    <property type="match status" value="1"/>
</dbReference>
<dbReference type="Pfam" id="PF01884">
    <property type="entry name" value="PcrB"/>
    <property type="match status" value="1"/>
</dbReference>
<proteinExistence type="inferred from homology"/>
<dbReference type="AlphaFoldDB" id="A0A941IWY8"/>
<evidence type="ECO:0000256" key="3">
    <source>
        <dbReference type="ARBA" id="ARBA00022723"/>
    </source>
</evidence>
<dbReference type="NCBIfam" id="TIGR01769">
    <property type="entry name" value="GGGP"/>
    <property type="match status" value="1"/>
</dbReference>
<dbReference type="SUPFAM" id="SSF51395">
    <property type="entry name" value="FMN-linked oxidoreductases"/>
    <property type="match status" value="1"/>
</dbReference>
<keyword evidence="3 9" id="KW-0479">Metal-binding</keyword>
<reference evidence="10" key="2">
    <citation type="submission" date="2021-04" db="EMBL/GenBank/DDBJ databases">
        <authorList>
            <person name="Zhang T."/>
            <person name="Zhang Y."/>
            <person name="Lu D."/>
            <person name="Zuo D."/>
            <person name="Du Z."/>
        </authorList>
    </citation>
    <scope>NUCLEOTIDE SEQUENCE</scope>
    <source>
        <strain evidence="10">JR1</strain>
    </source>
</reference>
<name>A0A941IWY8_9BACT</name>
<dbReference type="PANTHER" id="PTHR40029">
    <property type="match status" value="1"/>
</dbReference>
<comment type="caution">
    <text evidence="10">The sequence shown here is derived from an EMBL/GenBank/DDBJ whole genome shotgun (WGS) entry which is preliminary data.</text>
</comment>
<comment type="function">
    <text evidence="9">Prenyltransferase that catalyzes the transfer of the geranylgeranyl moiety of geranylgeranyl diphosphate (GGPP) to the C3 hydroxyl of sn-glycerol-1-phosphate (G1P).</text>
</comment>
<dbReference type="EC" id="2.5.1.41" evidence="9"/>
<protein>
    <recommendedName>
        <fullName evidence="9">Geranylgeranylglyceryl phosphate synthase</fullName>
        <shortName evidence="9">GGGP synthase</shortName>
        <shortName evidence="9">GGGPS</shortName>
        <ecNumber evidence="9">2.5.1.41</ecNumber>
    </recommendedName>
    <alternativeName>
        <fullName evidence="9">(S)-3-O-geranylgeranylglyceryl phosphate synthase</fullName>
    </alternativeName>
    <alternativeName>
        <fullName evidence="9">Phosphoglycerol geranylgeranyltransferase</fullName>
    </alternativeName>
</protein>
<evidence type="ECO:0000256" key="8">
    <source>
        <dbReference type="ARBA" id="ARBA00047288"/>
    </source>
</evidence>
<comment type="catalytic activity">
    <reaction evidence="8 9">
        <text>sn-glycerol 1-phosphate + (2E,6E,10E)-geranylgeranyl diphosphate = sn-3-O-(geranylgeranyl)glycerol 1-phosphate + diphosphate</text>
        <dbReference type="Rhea" id="RHEA:23404"/>
        <dbReference type="ChEBI" id="CHEBI:33019"/>
        <dbReference type="ChEBI" id="CHEBI:57677"/>
        <dbReference type="ChEBI" id="CHEBI:57685"/>
        <dbReference type="ChEBI" id="CHEBI:58756"/>
        <dbReference type="EC" id="2.5.1.41"/>
    </reaction>
</comment>
<dbReference type="Gene3D" id="3.20.20.390">
    <property type="entry name" value="FMN-linked oxidoreductases"/>
    <property type="match status" value="1"/>
</dbReference>
<accession>A0A941IWY8</accession>
<comment type="caution">
    <text evidence="9">Lacks conserved residue(s) required for the propagation of feature annotation.</text>
</comment>
<dbReference type="GO" id="GO:0047294">
    <property type="term" value="F:phosphoglycerol geranylgeranyltransferase activity"/>
    <property type="evidence" value="ECO:0007669"/>
    <property type="project" value="UniProtKB-UniRule"/>
</dbReference>
<feature type="binding site" evidence="9">
    <location>
        <begin position="223"/>
        <end position="224"/>
    </location>
    <ligand>
        <name>sn-glycerol 1-phosphate</name>
        <dbReference type="ChEBI" id="CHEBI:57685"/>
    </ligand>
</feature>
<comment type="similarity">
    <text evidence="9">Belongs to the GGGP/HepGP synthase family. Group II subfamily.</text>
</comment>
<feature type="binding site" evidence="9">
    <location>
        <position position="22"/>
    </location>
    <ligand>
        <name>Mg(2+)</name>
        <dbReference type="ChEBI" id="CHEBI:18420"/>
    </ligand>
</feature>
<dbReference type="GO" id="GO:0046474">
    <property type="term" value="P:glycerophospholipid biosynthetic process"/>
    <property type="evidence" value="ECO:0007669"/>
    <property type="project" value="UniProtKB-UniRule"/>
</dbReference>
<feature type="binding site" evidence="9">
    <location>
        <begin position="201"/>
        <end position="202"/>
    </location>
    <ligand>
        <name>sn-glycerol 1-phosphate</name>
        <dbReference type="ChEBI" id="CHEBI:57685"/>
    </ligand>
</feature>
<dbReference type="InterPro" id="IPR039074">
    <property type="entry name" value="GGGP/HepGP_synthase_I"/>
</dbReference>
<dbReference type="InterPro" id="IPR008205">
    <property type="entry name" value="GGGP_HepGP_synthase"/>
</dbReference>
<dbReference type="NCBIfam" id="NF003198">
    <property type="entry name" value="PRK04169.1-2"/>
    <property type="match status" value="1"/>
</dbReference>
<dbReference type="InterPro" id="IPR038597">
    <property type="entry name" value="GGGP/HepGP_synthase_sf"/>
</dbReference>
<dbReference type="GO" id="GO:0000287">
    <property type="term" value="F:magnesium ion binding"/>
    <property type="evidence" value="ECO:0007669"/>
    <property type="project" value="UniProtKB-UniRule"/>
</dbReference>
<evidence type="ECO:0000256" key="5">
    <source>
        <dbReference type="ARBA" id="ARBA00023098"/>
    </source>
</evidence>
<evidence type="ECO:0000256" key="6">
    <source>
        <dbReference type="ARBA" id="ARBA00023209"/>
    </source>
</evidence>
<keyword evidence="7 9" id="KW-1208">Phospholipid metabolism</keyword>
<dbReference type="GO" id="GO:0120536">
    <property type="term" value="F:heptaprenylglyceryl phosphate synthase activity"/>
    <property type="evidence" value="ECO:0007669"/>
    <property type="project" value="UniProtKB-ARBA"/>
</dbReference>
<dbReference type="PANTHER" id="PTHR40029:SF2">
    <property type="entry name" value="HEPTAPRENYLGLYCERYL PHOSPHATE SYNTHASE"/>
    <property type="match status" value="1"/>
</dbReference>
<organism evidence="10 11">
    <name type="scientific">Carboxylicivirga sediminis</name>
    <dbReference type="NCBI Taxonomy" id="2006564"/>
    <lineage>
        <taxon>Bacteria</taxon>
        <taxon>Pseudomonadati</taxon>
        <taxon>Bacteroidota</taxon>
        <taxon>Bacteroidia</taxon>
        <taxon>Marinilabiliales</taxon>
        <taxon>Marinilabiliaceae</taxon>
        <taxon>Carboxylicivirga</taxon>
    </lineage>
</organism>
<dbReference type="Proteomes" id="UP000679220">
    <property type="component" value="Unassembled WGS sequence"/>
</dbReference>
<feature type="binding site" evidence="9">
    <location>
        <begin position="170"/>
        <end position="176"/>
    </location>
    <ligand>
        <name>sn-glycerol 1-phosphate</name>
        <dbReference type="ChEBI" id="CHEBI:57685"/>
    </ligand>
</feature>
<feature type="binding site" evidence="9">
    <location>
        <position position="51"/>
    </location>
    <ligand>
        <name>Mg(2+)</name>
        <dbReference type="ChEBI" id="CHEBI:18420"/>
    </ligand>
</feature>
<keyword evidence="6 9" id="KW-0594">Phospholipid biosynthesis</keyword>
<dbReference type="GO" id="GO:0005737">
    <property type="term" value="C:cytoplasm"/>
    <property type="evidence" value="ECO:0007669"/>
    <property type="project" value="InterPro"/>
</dbReference>
<comment type="cofactor">
    <cofactor evidence="9">
        <name>Mg(2+)</name>
        <dbReference type="ChEBI" id="CHEBI:18420"/>
    </cofactor>
</comment>
<gene>
    <name evidence="10" type="ORF">KDU71_04570</name>
</gene>
<evidence type="ECO:0000313" key="10">
    <source>
        <dbReference type="EMBL" id="MBR8534824.1"/>
    </source>
</evidence>
<evidence type="ECO:0000256" key="4">
    <source>
        <dbReference type="ARBA" id="ARBA00022842"/>
    </source>
</evidence>
<evidence type="ECO:0000256" key="1">
    <source>
        <dbReference type="ARBA" id="ARBA00022516"/>
    </source>
</evidence>
<keyword evidence="1 9" id="KW-0444">Lipid biosynthesis</keyword>
<dbReference type="InterPro" id="IPR010946">
    <property type="entry name" value="GGGP_synth"/>
</dbReference>
<keyword evidence="2 9" id="KW-0808">Transferase</keyword>
<dbReference type="NCBIfam" id="TIGR01768">
    <property type="entry name" value="GGGP-family"/>
    <property type="match status" value="1"/>
</dbReference>
<evidence type="ECO:0000256" key="7">
    <source>
        <dbReference type="ARBA" id="ARBA00023264"/>
    </source>
</evidence>
<evidence type="ECO:0000313" key="11">
    <source>
        <dbReference type="Proteomes" id="UP000679220"/>
    </source>
</evidence>
<dbReference type="EMBL" id="JAGTAR010000004">
    <property type="protein sequence ID" value="MBR8534824.1"/>
    <property type="molecule type" value="Genomic_DNA"/>
</dbReference>
<sequence length="245" mass="26859">MVYKQIEEQYHKGKKQLAFLIDPDKFSFDKMAELNEVLTSSKPDLLLVGGSLISNDTSRFVRELKKHVSQPMVLYPGSSIQLCREVDAVLFLSLISGRNPEFLISHHVAAAPHIKANDIEAIPTGYMLIDGDSNTSVQYISQTLPIPSEKLDIAVATALAGQYLGMKMIYMDAGSGALQPISQAMIRAVQAAVDVPLMIGGGIRSVDDLLRAYEAGADLVVVGNVLEQDLSLLNDFHEVVERFNR</sequence>
<keyword evidence="5 9" id="KW-0443">Lipid metabolism</keyword>
<keyword evidence="4 9" id="KW-0460">Magnesium</keyword>
<dbReference type="RefSeq" id="WP_212188728.1">
    <property type="nucleotide sequence ID" value="NZ_JAGTAR010000004.1"/>
</dbReference>